<accession>A0A2B7YTK4</accession>
<name>A0A2B7YTK4_POLH7</name>
<dbReference type="Proteomes" id="UP000224634">
    <property type="component" value="Unassembled WGS sequence"/>
</dbReference>
<dbReference type="STRING" id="1447883.A0A2B7YTK4"/>
<organism evidence="2 3">
    <name type="scientific">Polytolypa hystricis (strain UAMH7299)</name>
    <dbReference type="NCBI Taxonomy" id="1447883"/>
    <lineage>
        <taxon>Eukaryota</taxon>
        <taxon>Fungi</taxon>
        <taxon>Dikarya</taxon>
        <taxon>Ascomycota</taxon>
        <taxon>Pezizomycotina</taxon>
        <taxon>Eurotiomycetes</taxon>
        <taxon>Eurotiomycetidae</taxon>
        <taxon>Onygenales</taxon>
        <taxon>Onygenales incertae sedis</taxon>
        <taxon>Polytolypa</taxon>
    </lineage>
</organism>
<gene>
    <name evidence="2" type="ORF">AJ80_02029</name>
</gene>
<proteinExistence type="predicted"/>
<evidence type="ECO:0000256" key="1">
    <source>
        <dbReference type="SAM" id="Phobius"/>
    </source>
</evidence>
<reference evidence="2 3" key="1">
    <citation type="submission" date="2017-10" db="EMBL/GenBank/DDBJ databases">
        <title>Comparative genomics in systemic dimorphic fungi from Ajellomycetaceae.</title>
        <authorList>
            <person name="Munoz J.F."/>
            <person name="Mcewen J.G."/>
            <person name="Clay O.K."/>
            <person name="Cuomo C.A."/>
        </authorList>
    </citation>
    <scope>NUCLEOTIDE SEQUENCE [LARGE SCALE GENOMIC DNA]</scope>
    <source>
        <strain evidence="2 3">UAMH7299</strain>
    </source>
</reference>
<dbReference type="PANTHER" id="PTHR37488:SF6">
    <property type="entry name" value="DUF1275 DOMAIN PROTEIN (AFU_ORTHOLOGUE AFUA_3G07550)"/>
    <property type="match status" value="1"/>
</dbReference>
<keyword evidence="1" id="KW-0472">Membrane</keyword>
<evidence type="ECO:0008006" key="4">
    <source>
        <dbReference type="Google" id="ProtNLM"/>
    </source>
</evidence>
<dbReference type="Pfam" id="PF06912">
    <property type="entry name" value="DUF1275"/>
    <property type="match status" value="1"/>
</dbReference>
<dbReference type="InterPro" id="IPR010699">
    <property type="entry name" value="DUF1275"/>
</dbReference>
<dbReference type="OrthoDB" id="5223589at2759"/>
<feature type="transmembrane region" description="Helical" evidence="1">
    <location>
        <begin position="131"/>
        <end position="152"/>
    </location>
</feature>
<feature type="transmembrane region" description="Helical" evidence="1">
    <location>
        <begin position="83"/>
        <end position="103"/>
    </location>
</feature>
<feature type="transmembrane region" description="Helical" evidence="1">
    <location>
        <begin position="164"/>
        <end position="186"/>
    </location>
</feature>
<keyword evidence="3" id="KW-1185">Reference proteome</keyword>
<feature type="transmembrane region" description="Helical" evidence="1">
    <location>
        <begin position="198"/>
        <end position="218"/>
    </location>
</feature>
<protein>
    <recommendedName>
        <fullName evidence="4">DUF1275 domain-containing protein</fullName>
    </recommendedName>
</protein>
<evidence type="ECO:0000313" key="3">
    <source>
        <dbReference type="Proteomes" id="UP000224634"/>
    </source>
</evidence>
<comment type="caution">
    <text evidence="2">The sequence shown here is derived from an EMBL/GenBank/DDBJ whole genome shotgun (WGS) entry which is preliminary data.</text>
</comment>
<evidence type="ECO:0000313" key="2">
    <source>
        <dbReference type="EMBL" id="PGH23967.1"/>
    </source>
</evidence>
<feature type="transmembrane region" description="Helical" evidence="1">
    <location>
        <begin position="263"/>
        <end position="283"/>
    </location>
</feature>
<dbReference type="PANTHER" id="PTHR37488">
    <property type="entry name" value="DUF1275 DOMAIN-CONTAINING PROTEIN"/>
    <property type="match status" value="1"/>
</dbReference>
<keyword evidence="1" id="KW-0812">Transmembrane</keyword>
<feature type="transmembrane region" description="Helical" evidence="1">
    <location>
        <begin position="289"/>
        <end position="306"/>
    </location>
</feature>
<dbReference type="AlphaFoldDB" id="A0A2B7YTK4"/>
<sequence>MDCQGHHLPPPSPTAALQWRLEHLAREDKGRSVFKASKSDDNYPRSGASSFTAVDPTGIDDLPLLSRMAQHLTEEVDTKWTDMILIICSFVSGVIDSMAFNAWGSFANMQTGNTVFLALGVSGQPPYPEFLWAKSLIAIVAFMLGILFFFHASRVLTPLRRSTLLASFSLQTLALIAAGVLVQTGIVEAKREDPRGPIHWMQIVPLVLLSLQAAGQIVTSRVLYLDEVPTVVLTTVLCDFLIDPQLVSTKRGWHTHAMRNRRLATFVALFAGAMVSGGLTKAAGLASSLWLAAGLKFVVTILWLFWKGKIQDEGDFV</sequence>
<keyword evidence="1" id="KW-1133">Transmembrane helix</keyword>
<dbReference type="EMBL" id="PDNA01000018">
    <property type="protein sequence ID" value="PGH23967.1"/>
    <property type="molecule type" value="Genomic_DNA"/>
</dbReference>